<evidence type="ECO:0000256" key="3">
    <source>
        <dbReference type="SAM" id="MobiDB-lite"/>
    </source>
</evidence>
<dbReference type="SMART" id="SM00054">
    <property type="entry name" value="EFh"/>
    <property type="match status" value="4"/>
</dbReference>
<accession>A0A8J7WD57</accession>
<evidence type="ECO:0000313" key="5">
    <source>
        <dbReference type="EMBL" id="MBS0125407.1"/>
    </source>
</evidence>
<dbReference type="Gene3D" id="1.10.238.10">
    <property type="entry name" value="EF-hand"/>
    <property type="match status" value="3"/>
</dbReference>
<dbReference type="AlphaFoldDB" id="A0A8J7WD57"/>
<dbReference type="InterPro" id="IPR002048">
    <property type="entry name" value="EF_hand_dom"/>
</dbReference>
<feature type="domain" description="EF-hand" evidence="4">
    <location>
        <begin position="30"/>
        <end position="52"/>
    </location>
</feature>
<reference evidence="5" key="1">
    <citation type="submission" date="2021-04" db="EMBL/GenBank/DDBJ databases">
        <authorList>
            <person name="Yoon J."/>
        </authorList>
    </citation>
    <scope>NUCLEOTIDE SEQUENCE</scope>
    <source>
        <strain evidence="5">KMU-90</strain>
    </source>
</reference>
<dbReference type="GO" id="GO:0005509">
    <property type="term" value="F:calcium ion binding"/>
    <property type="evidence" value="ECO:0007669"/>
    <property type="project" value="InterPro"/>
</dbReference>
<sequence>MFQQFDTDGDGSITRAEIDAAATARFAAADTDGDGFLSAEELAAHAAAMQAERHAAGSQRMMERLDTDKDGKLSAEEMAARGPARMFDRLDADEDGAITREEMAEARMMRGHGDRESAGKMRSGHGEDGYRHGYRDGFRDGFGMKRGEHDGMRGDHHRYQDR</sequence>
<dbReference type="Pfam" id="PF13202">
    <property type="entry name" value="EF-hand_5"/>
    <property type="match status" value="2"/>
</dbReference>
<protein>
    <submittedName>
        <fullName evidence="5">EF-hand domain-containing protein</fullName>
    </submittedName>
</protein>
<evidence type="ECO:0000256" key="2">
    <source>
        <dbReference type="ARBA" id="ARBA00022737"/>
    </source>
</evidence>
<keyword evidence="1" id="KW-0479">Metal-binding</keyword>
<dbReference type="InterPro" id="IPR011992">
    <property type="entry name" value="EF-hand-dom_pair"/>
</dbReference>
<keyword evidence="6" id="KW-1185">Reference proteome</keyword>
<dbReference type="EMBL" id="JAGTUU010000006">
    <property type="protein sequence ID" value="MBS0125407.1"/>
    <property type="molecule type" value="Genomic_DNA"/>
</dbReference>
<evidence type="ECO:0000313" key="6">
    <source>
        <dbReference type="Proteomes" id="UP000681356"/>
    </source>
</evidence>
<dbReference type="Pfam" id="PF13499">
    <property type="entry name" value="EF-hand_7"/>
    <property type="match status" value="1"/>
</dbReference>
<feature type="region of interest" description="Disordered" evidence="3">
    <location>
        <begin position="108"/>
        <end position="162"/>
    </location>
</feature>
<dbReference type="Proteomes" id="UP000681356">
    <property type="component" value="Unassembled WGS sequence"/>
</dbReference>
<gene>
    <name evidence="5" type="ORF">KB874_15055</name>
</gene>
<comment type="caution">
    <text evidence="5">The sequence shown here is derived from an EMBL/GenBank/DDBJ whole genome shotgun (WGS) entry which is preliminary data.</text>
</comment>
<name>A0A8J7WD57_9RHOB</name>
<dbReference type="SUPFAM" id="SSF47473">
    <property type="entry name" value="EF-hand"/>
    <property type="match status" value="1"/>
</dbReference>
<evidence type="ECO:0000256" key="1">
    <source>
        <dbReference type="ARBA" id="ARBA00022723"/>
    </source>
</evidence>
<proteinExistence type="predicted"/>
<dbReference type="PROSITE" id="PS00018">
    <property type="entry name" value="EF_HAND_1"/>
    <property type="match status" value="3"/>
</dbReference>
<keyword evidence="2" id="KW-0677">Repeat</keyword>
<organism evidence="5 6">
    <name type="scientific">Thetidibacter halocola</name>
    <dbReference type="NCBI Taxonomy" id="2827239"/>
    <lineage>
        <taxon>Bacteria</taxon>
        <taxon>Pseudomonadati</taxon>
        <taxon>Pseudomonadota</taxon>
        <taxon>Alphaproteobacteria</taxon>
        <taxon>Rhodobacterales</taxon>
        <taxon>Roseobacteraceae</taxon>
        <taxon>Thetidibacter</taxon>
    </lineage>
</organism>
<dbReference type="PANTHER" id="PTHR10827">
    <property type="entry name" value="RETICULOCALBIN"/>
    <property type="match status" value="1"/>
</dbReference>
<dbReference type="InterPro" id="IPR018247">
    <property type="entry name" value="EF_Hand_1_Ca_BS"/>
</dbReference>
<feature type="domain" description="EF-hand" evidence="4">
    <location>
        <begin position="1"/>
        <end position="28"/>
    </location>
</feature>
<dbReference type="PROSITE" id="PS50222">
    <property type="entry name" value="EF_HAND_2"/>
    <property type="match status" value="3"/>
</dbReference>
<feature type="domain" description="EF-hand" evidence="4">
    <location>
        <begin position="85"/>
        <end position="113"/>
    </location>
</feature>
<evidence type="ECO:0000259" key="4">
    <source>
        <dbReference type="PROSITE" id="PS50222"/>
    </source>
</evidence>
<dbReference type="PANTHER" id="PTHR10827:SF98">
    <property type="entry name" value="45 KDA CALCIUM-BINDING PROTEIN"/>
    <property type="match status" value="1"/>
</dbReference>